<sequence length="812" mass="87791">MGERRALVIASQCATRNLLSFLPETARELAGVLLDPDIGGCVPALPDGRDLVVDPTAVELDDAVTTAFERADEDEATLFLALVGHGDYRDDDFYFLPRDATEPVSSRTGFLLAQRVKELLGRYSMLDGLVVLLDTCHAAVGAEQAAARWIRIVGEAGRRFEVLTASDHRPAADGCFSRSLARTLRAGQAELGQRLRAPDLKRVVAQACPDQTALHLAFDGVRQVADGDEGLWLAYNTADVVRRSPLWGSPVAVPVEKAARAYEPGPELGEVLSALYGPACLIAVTGDRARELLAALAWPQAAPQHVPPQLLQAALFLAGSDTVDAAVRELRRQLRHTVPGFAGSTVDSTAEPFDREIAGPLSRLPSQPVRIAVGGADTLAARTRSWLLAELERLAGENPGVRVVVTTDDPPPGWTVVRTPTVWMAGAGLGRPAPPGPRPYPPLPREGLPVVPRVLEAVPPGVFLPLRVLTAASARLGGPSGRSRIHDQLAHGNAIRREPGTPAESARARHPRGAGAEVHAAIADALREVAPVAERDGHGPEQDYADAHEAEHLWRAGRHAEAVTSLETRPSDIPVENRERWTAWARRAEYELGREHPLTRVCRARHATATGKAGDAEHARRLFAELLAAPVSAPEEASLRNNAAFQLLMLDRHQQARAEFTDLVEFATARLGPGHEETLLARHMLAIAIGGCGDVDDAVARFTALRPEVCERLGADHDLVGKIDENLVFWGRQMAHPPPGLDELATRLPIRTGSLNDQLHARFTLALDLARAGGTGEAVAAWEELLPEALRVLGERHPTTRKIREQLEHWRD</sequence>
<gene>
    <name evidence="3" type="ORF">EWH70_00805</name>
</gene>
<feature type="region of interest" description="Disordered" evidence="1">
    <location>
        <begin position="492"/>
        <end position="517"/>
    </location>
</feature>
<dbReference type="GO" id="GO:0006508">
    <property type="term" value="P:proteolysis"/>
    <property type="evidence" value="ECO:0007669"/>
    <property type="project" value="InterPro"/>
</dbReference>
<dbReference type="EMBL" id="SFCC01000001">
    <property type="protein sequence ID" value="RZQ65669.1"/>
    <property type="molecule type" value="Genomic_DNA"/>
</dbReference>
<dbReference type="Gene3D" id="1.25.40.10">
    <property type="entry name" value="Tetratricopeptide repeat domain"/>
    <property type="match status" value="1"/>
</dbReference>
<accession>A0A4Q7JDX6</accession>
<name>A0A4Q7JDX6_9PSEU</name>
<proteinExistence type="predicted"/>
<evidence type="ECO:0000313" key="4">
    <source>
        <dbReference type="Proteomes" id="UP000292003"/>
    </source>
</evidence>
<dbReference type="Proteomes" id="UP000292003">
    <property type="component" value="Unassembled WGS sequence"/>
</dbReference>
<dbReference type="GO" id="GO:0004197">
    <property type="term" value="F:cysteine-type endopeptidase activity"/>
    <property type="evidence" value="ECO:0007669"/>
    <property type="project" value="InterPro"/>
</dbReference>
<comment type="caution">
    <text evidence="3">The sequence shown here is derived from an EMBL/GenBank/DDBJ whole genome shotgun (WGS) entry which is preliminary data.</text>
</comment>
<dbReference type="InterPro" id="IPR011990">
    <property type="entry name" value="TPR-like_helical_dom_sf"/>
</dbReference>
<dbReference type="InterPro" id="IPR011600">
    <property type="entry name" value="Pept_C14_caspase"/>
</dbReference>
<protein>
    <submittedName>
        <fullName evidence="3">Tetratricopeptide repeat protein</fullName>
    </submittedName>
</protein>
<evidence type="ECO:0000313" key="3">
    <source>
        <dbReference type="EMBL" id="RZQ65669.1"/>
    </source>
</evidence>
<dbReference type="AlphaFoldDB" id="A0A4Q7JDX6"/>
<organism evidence="3 4">
    <name type="scientific">Amycolatopsis suaedae</name>
    <dbReference type="NCBI Taxonomy" id="2510978"/>
    <lineage>
        <taxon>Bacteria</taxon>
        <taxon>Bacillati</taxon>
        <taxon>Actinomycetota</taxon>
        <taxon>Actinomycetes</taxon>
        <taxon>Pseudonocardiales</taxon>
        <taxon>Pseudonocardiaceae</taxon>
        <taxon>Amycolatopsis</taxon>
    </lineage>
</organism>
<dbReference type="RefSeq" id="WP_130473239.1">
    <property type="nucleotide sequence ID" value="NZ_SFCC01000001.1"/>
</dbReference>
<feature type="domain" description="Peptidase C14 caspase" evidence="2">
    <location>
        <begin position="52"/>
        <end position="139"/>
    </location>
</feature>
<evidence type="ECO:0000259" key="2">
    <source>
        <dbReference type="Pfam" id="PF00656"/>
    </source>
</evidence>
<dbReference type="Pfam" id="PF00656">
    <property type="entry name" value="Peptidase_C14"/>
    <property type="match status" value="1"/>
</dbReference>
<reference evidence="3 4" key="1">
    <citation type="submission" date="2019-02" db="EMBL/GenBank/DDBJ databases">
        <title>Draft genome sequence of Amycolatopsis sp. 8-3EHSu isolated from roots of Suaeda maritima.</title>
        <authorList>
            <person name="Duangmal K."/>
            <person name="Chantavorakit T."/>
        </authorList>
    </citation>
    <scope>NUCLEOTIDE SEQUENCE [LARGE SCALE GENOMIC DNA]</scope>
    <source>
        <strain evidence="3 4">8-3EHSu</strain>
    </source>
</reference>
<keyword evidence="4" id="KW-1185">Reference proteome</keyword>
<dbReference type="SUPFAM" id="SSF48452">
    <property type="entry name" value="TPR-like"/>
    <property type="match status" value="1"/>
</dbReference>
<dbReference type="OrthoDB" id="3884841at2"/>
<evidence type="ECO:0000256" key="1">
    <source>
        <dbReference type="SAM" id="MobiDB-lite"/>
    </source>
</evidence>